<protein>
    <submittedName>
        <fullName evidence="1">Uncharacterized protein</fullName>
    </submittedName>
</protein>
<sequence>MISTDKGYQIPAQVQSGYVQFNFRNNGRQPAEMQIFKLKAGVTADALKRAISALAIGMHTQKGDPAALETAVINASEMYGGAQQLGPKANYSMMVNLEPGSYFISSVSTNNDEKSPKALADLGFFQPFTVAKGNNTAKAPKATYTVQLADFALALPPTQVAAGQHTWEIVNNGRQPHFIMFAPLKAGKTPEDVMKFLAAGEQAQGEPPVDFEAAITTGVLSPGKTNFVNINLKPGTYFAACWITDPKTHKPHAMIGMTRFVVVR</sequence>
<name>L0A269_DEIPD</name>
<dbReference type="eggNOG" id="COG4454">
    <property type="taxonomic scope" value="Bacteria"/>
</dbReference>
<dbReference type="EMBL" id="CP003382">
    <property type="protein sequence ID" value="AFZ67946.1"/>
    <property type="molecule type" value="Genomic_DNA"/>
</dbReference>
<keyword evidence="2" id="KW-1185">Reference proteome</keyword>
<dbReference type="RefSeq" id="WP_015236248.1">
    <property type="nucleotide sequence ID" value="NC_019793.1"/>
</dbReference>
<reference evidence="2" key="1">
    <citation type="submission" date="2012-03" db="EMBL/GenBank/DDBJ databases">
        <title>Complete sequence of chromosome of Deinococcus peraridilitoris DSM 19664.</title>
        <authorList>
            <person name="Lucas S."/>
            <person name="Copeland A."/>
            <person name="Lapidus A."/>
            <person name="Glavina del Rio T."/>
            <person name="Dalin E."/>
            <person name="Tice H."/>
            <person name="Bruce D."/>
            <person name="Goodwin L."/>
            <person name="Pitluck S."/>
            <person name="Peters L."/>
            <person name="Mikhailova N."/>
            <person name="Lu M."/>
            <person name="Kyrpides N."/>
            <person name="Mavromatis K."/>
            <person name="Ivanova N."/>
            <person name="Brettin T."/>
            <person name="Detter J.C."/>
            <person name="Han C."/>
            <person name="Larimer F."/>
            <person name="Land M."/>
            <person name="Hauser L."/>
            <person name="Markowitz V."/>
            <person name="Cheng J.-F."/>
            <person name="Hugenholtz P."/>
            <person name="Woyke T."/>
            <person name="Wu D."/>
            <person name="Pukall R."/>
            <person name="Steenblock K."/>
            <person name="Brambilla E."/>
            <person name="Klenk H.-P."/>
            <person name="Eisen J.A."/>
        </authorList>
    </citation>
    <scope>NUCLEOTIDE SEQUENCE [LARGE SCALE GENOMIC DNA]</scope>
    <source>
        <strain evidence="2">DSM 19664 / LMG 22246 / CIP 109416 / KR-200</strain>
    </source>
</reference>
<dbReference type="AlphaFoldDB" id="L0A269"/>
<dbReference type="PATRIC" id="fig|937777.3.peg.2479"/>
<dbReference type="KEGG" id="dpd:Deipe_2474"/>
<organism evidence="1 2">
    <name type="scientific">Deinococcus peraridilitoris (strain DSM 19664 / LMG 22246 / CIP 109416 / KR-200)</name>
    <dbReference type="NCBI Taxonomy" id="937777"/>
    <lineage>
        <taxon>Bacteria</taxon>
        <taxon>Thermotogati</taxon>
        <taxon>Deinococcota</taxon>
        <taxon>Deinococci</taxon>
        <taxon>Deinococcales</taxon>
        <taxon>Deinococcaceae</taxon>
        <taxon>Deinococcus</taxon>
    </lineage>
</organism>
<proteinExistence type="predicted"/>
<dbReference type="OrthoDB" id="162678at2"/>
<gene>
    <name evidence="1" type="ordered locus">Deipe_2474</name>
</gene>
<evidence type="ECO:0000313" key="2">
    <source>
        <dbReference type="Proteomes" id="UP000010467"/>
    </source>
</evidence>
<dbReference type="InterPro" id="IPR008972">
    <property type="entry name" value="Cupredoxin"/>
</dbReference>
<evidence type="ECO:0000313" key="1">
    <source>
        <dbReference type="EMBL" id="AFZ67946.1"/>
    </source>
</evidence>
<dbReference type="HOGENOM" id="CLU_1123946_0_0_0"/>
<dbReference type="SUPFAM" id="SSF49503">
    <property type="entry name" value="Cupredoxins"/>
    <property type="match status" value="1"/>
</dbReference>
<dbReference type="Gene3D" id="2.60.40.420">
    <property type="entry name" value="Cupredoxins - blue copper proteins"/>
    <property type="match status" value="1"/>
</dbReference>
<accession>L0A269</accession>
<dbReference type="Proteomes" id="UP000010467">
    <property type="component" value="Chromosome"/>
</dbReference>